<dbReference type="CDD" id="cd17256">
    <property type="entry name" value="RMtype1_S_EcoJA65PI-TRD1-CR1_like"/>
    <property type="match status" value="1"/>
</dbReference>
<keyword evidence="3" id="KW-0238">DNA-binding</keyword>
<feature type="domain" description="Type I restriction modification DNA specificity" evidence="4">
    <location>
        <begin position="217"/>
        <end position="392"/>
    </location>
</feature>
<dbReference type="InterPro" id="IPR052021">
    <property type="entry name" value="Type-I_RS_S_subunit"/>
</dbReference>
<evidence type="ECO:0000256" key="3">
    <source>
        <dbReference type="ARBA" id="ARBA00023125"/>
    </source>
</evidence>
<dbReference type="GO" id="GO:0016787">
    <property type="term" value="F:hydrolase activity"/>
    <property type="evidence" value="ECO:0007669"/>
    <property type="project" value="UniProtKB-KW"/>
</dbReference>
<dbReference type="EC" id="3.1.21.-" evidence="5"/>
<dbReference type="CDD" id="cd17283">
    <property type="entry name" value="RMtype1_S_Hpy180ORF7835P_TRD2-CR2_like"/>
    <property type="match status" value="1"/>
</dbReference>
<evidence type="ECO:0000313" key="5">
    <source>
        <dbReference type="EMBL" id="MBO9200606.1"/>
    </source>
</evidence>
<dbReference type="Pfam" id="PF01420">
    <property type="entry name" value="Methylase_S"/>
    <property type="match status" value="2"/>
</dbReference>
<dbReference type="InterPro" id="IPR000055">
    <property type="entry name" value="Restrct_endonuc_typeI_TRD"/>
</dbReference>
<dbReference type="Proteomes" id="UP000677244">
    <property type="component" value="Unassembled WGS sequence"/>
</dbReference>
<proteinExistence type="inferred from homology"/>
<gene>
    <name evidence="5" type="ORF">J7I42_10060</name>
</gene>
<dbReference type="GO" id="GO:0004519">
    <property type="term" value="F:endonuclease activity"/>
    <property type="evidence" value="ECO:0007669"/>
    <property type="project" value="UniProtKB-KW"/>
</dbReference>
<keyword evidence="2" id="KW-0680">Restriction system</keyword>
<keyword evidence="5" id="KW-0255">Endonuclease</keyword>
<accession>A0ABS3YTS4</accession>
<name>A0ABS3YTS4_9BACT</name>
<dbReference type="Gene3D" id="3.90.220.20">
    <property type="entry name" value="DNA methylase specificity domains"/>
    <property type="match status" value="2"/>
</dbReference>
<dbReference type="RefSeq" id="WP_209138646.1">
    <property type="nucleotide sequence ID" value="NZ_JAGHKO010000001.1"/>
</dbReference>
<evidence type="ECO:0000256" key="1">
    <source>
        <dbReference type="ARBA" id="ARBA00010923"/>
    </source>
</evidence>
<dbReference type="PANTHER" id="PTHR30408">
    <property type="entry name" value="TYPE-1 RESTRICTION ENZYME ECOKI SPECIFICITY PROTEIN"/>
    <property type="match status" value="1"/>
</dbReference>
<organism evidence="5 6">
    <name type="scientific">Niastella soli</name>
    <dbReference type="NCBI Taxonomy" id="2821487"/>
    <lineage>
        <taxon>Bacteria</taxon>
        <taxon>Pseudomonadati</taxon>
        <taxon>Bacteroidota</taxon>
        <taxon>Chitinophagia</taxon>
        <taxon>Chitinophagales</taxon>
        <taxon>Chitinophagaceae</taxon>
        <taxon>Niastella</taxon>
    </lineage>
</organism>
<comment type="similarity">
    <text evidence="1">Belongs to the type-I restriction system S methylase family.</text>
</comment>
<dbReference type="PANTHER" id="PTHR30408:SF12">
    <property type="entry name" value="TYPE I RESTRICTION ENZYME MJAVIII SPECIFICITY SUBUNIT"/>
    <property type="match status" value="1"/>
</dbReference>
<evidence type="ECO:0000256" key="2">
    <source>
        <dbReference type="ARBA" id="ARBA00022747"/>
    </source>
</evidence>
<feature type="domain" description="Type I restriction modification DNA specificity" evidence="4">
    <location>
        <begin position="63"/>
        <end position="192"/>
    </location>
</feature>
<protein>
    <submittedName>
        <fullName evidence="5">Restriction endonuclease subunit S</fullName>
        <ecNumber evidence="5">3.1.21.-</ecNumber>
    </submittedName>
</protein>
<evidence type="ECO:0000313" key="6">
    <source>
        <dbReference type="Proteomes" id="UP000677244"/>
    </source>
</evidence>
<sequence length="414" mass="46832">MKGYKHTELGWIPEEWECLELSHITQNERPISYGIVQTGLPVDDGIKCIRVLDIVDGKIDDQNLITTSHEISNAYKRTVLKEGDLVMALRGKIGELARATKSHEGYNLTRGVALVAPKINYDSEYLKQQISSPFFRDYLMAHLNGSALKELAINVVRRIKVPIPKNKSEQLKIAEVLSTWDKSIETLTQLIAAKQQLKKGLMQQLLTGKKRFEEFKNEKWHYNSLGDIASIRRGASPRPINNPNFFSHTGRGWIRISDVTFEKGKLLNFTSQYLSDLGASHSVKVEIGDLIMSICATIGVPKIVNIPSCIHDGFVLIRDYETSLEKEFLYHFIEFITPKLADSGQPGTQRNLNTDIVSRIQIPVLSLSEQKKIAEVLSFCDNEIIDIEKSLENCKLQKQGLMQQLLTGKKRVKV</sequence>
<evidence type="ECO:0000259" key="4">
    <source>
        <dbReference type="Pfam" id="PF01420"/>
    </source>
</evidence>
<dbReference type="EMBL" id="JAGHKO010000001">
    <property type="protein sequence ID" value="MBO9200606.1"/>
    <property type="molecule type" value="Genomic_DNA"/>
</dbReference>
<keyword evidence="5" id="KW-0378">Hydrolase</keyword>
<comment type="caution">
    <text evidence="5">The sequence shown here is derived from an EMBL/GenBank/DDBJ whole genome shotgun (WGS) entry which is preliminary data.</text>
</comment>
<dbReference type="InterPro" id="IPR044946">
    <property type="entry name" value="Restrct_endonuc_typeI_TRD_sf"/>
</dbReference>
<keyword evidence="5" id="KW-0540">Nuclease</keyword>
<keyword evidence="6" id="KW-1185">Reference proteome</keyword>
<dbReference type="SUPFAM" id="SSF116734">
    <property type="entry name" value="DNA methylase specificity domain"/>
    <property type="match status" value="2"/>
</dbReference>
<dbReference type="Gene3D" id="1.10.287.1120">
    <property type="entry name" value="Bipartite methylase S protein"/>
    <property type="match status" value="1"/>
</dbReference>
<reference evidence="5 6" key="1">
    <citation type="submission" date="2021-03" db="EMBL/GenBank/DDBJ databases">
        <title>Assistant Professor.</title>
        <authorList>
            <person name="Huq M.A."/>
        </authorList>
    </citation>
    <scope>NUCLEOTIDE SEQUENCE [LARGE SCALE GENOMIC DNA]</scope>
    <source>
        <strain evidence="5 6">MAH-29</strain>
    </source>
</reference>